<feature type="domain" description="Anti-proliferative protein" evidence="3">
    <location>
        <begin position="1"/>
        <end position="94"/>
    </location>
</feature>
<dbReference type="AlphaFoldDB" id="A0A915JRB0"/>
<dbReference type="PANTHER" id="PTHR17537">
    <property type="entry name" value="TRANSDUCER OF ERBB2 TOB"/>
    <property type="match status" value="1"/>
</dbReference>
<protein>
    <submittedName>
        <fullName evidence="5">Anti-proliferative protein domain-containing protein</fullName>
    </submittedName>
</protein>
<proteinExistence type="inferred from homology"/>
<evidence type="ECO:0000259" key="3">
    <source>
        <dbReference type="SMART" id="SM00099"/>
    </source>
</evidence>
<evidence type="ECO:0000256" key="2">
    <source>
        <dbReference type="ARBA" id="ARBA00022553"/>
    </source>
</evidence>
<organism evidence="4 5">
    <name type="scientific">Romanomermis culicivorax</name>
    <name type="common">Nematode worm</name>
    <dbReference type="NCBI Taxonomy" id="13658"/>
    <lineage>
        <taxon>Eukaryota</taxon>
        <taxon>Metazoa</taxon>
        <taxon>Ecdysozoa</taxon>
        <taxon>Nematoda</taxon>
        <taxon>Enoplea</taxon>
        <taxon>Dorylaimia</taxon>
        <taxon>Mermithida</taxon>
        <taxon>Mermithoidea</taxon>
        <taxon>Mermithidae</taxon>
        <taxon>Romanomermis</taxon>
    </lineage>
</organism>
<dbReference type="SMART" id="SM00099">
    <property type="entry name" value="btg1"/>
    <property type="match status" value="1"/>
</dbReference>
<dbReference type="OMA" id="TWNTNEP"/>
<dbReference type="InterPro" id="IPR036054">
    <property type="entry name" value="BTG-like_sf"/>
</dbReference>
<evidence type="ECO:0000256" key="1">
    <source>
        <dbReference type="ARBA" id="ARBA00007989"/>
    </source>
</evidence>
<keyword evidence="4" id="KW-1185">Reference proteome</keyword>
<dbReference type="GO" id="GO:0005737">
    <property type="term" value="C:cytoplasm"/>
    <property type="evidence" value="ECO:0007669"/>
    <property type="project" value="TreeGrafter"/>
</dbReference>
<evidence type="ECO:0000313" key="5">
    <source>
        <dbReference type="WBParaSite" id="nRc.2.0.1.t28416-RA"/>
    </source>
</evidence>
<dbReference type="Gene3D" id="3.90.640.90">
    <property type="entry name" value="Anti-proliferative protein, N-terminal domain"/>
    <property type="match status" value="1"/>
</dbReference>
<dbReference type="InterPro" id="IPR015676">
    <property type="entry name" value="Tob1/2"/>
</dbReference>
<dbReference type="Proteomes" id="UP000887565">
    <property type="component" value="Unplaced"/>
</dbReference>
<name>A0A915JRB0_ROMCU</name>
<dbReference type="GO" id="GO:0005634">
    <property type="term" value="C:nucleus"/>
    <property type="evidence" value="ECO:0007669"/>
    <property type="project" value="TreeGrafter"/>
</dbReference>
<evidence type="ECO:0000313" key="4">
    <source>
        <dbReference type="Proteomes" id="UP000887565"/>
    </source>
</evidence>
<dbReference type="PANTHER" id="PTHR17537:SF5">
    <property type="entry name" value="TRANSDUCER OF ERBB2, ISOFORM A"/>
    <property type="match status" value="1"/>
</dbReference>
<dbReference type="WBParaSite" id="nRc.2.0.1.t28416-RA">
    <property type="protein sequence ID" value="nRc.2.0.1.t28416-RA"/>
    <property type="gene ID" value="nRc.2.0.1.g28416"/>
</dbReference>
<dbReference type="GO" id="GO:0003714">
    <property type="term" value="F:transcription corepressor activity"/>
    <property type="evidence" value="ECO:0007669"/>
    <property type="project" value="TreeGrafter"/>
</dbReference>
<dbReference type="InterPro" id="IPR002087">
    <property type="entry name" value="Anti_prolifrtn"/>
</dbReference>
<accession>A0A915JRB0</accession>
<keyword evidence="2" id="KW-0597">Phosphoprotein</keyword>
<dbReference type="SUPFAM" id="SSF160696">
    <property type="entry name" value="BTG domain-like"/>
    <property type="match status" value="1"/>
</dbReference>
<sequence length="104" mass="11686">MYAEIYTAVSFLSGFLYNKLPRRKVNLFSAQLANDLVVRFTSTWNTNEPHKGAELRKLNVKARGVVDTLISVTALNVGLNLEEVLLQFPGNFSNTRDSNFYSGL</sequence>
<comment type="similarity">
    <text evidence="1">Belongs to the BTG family.</text>
</comment>
<dbReference type="Pfam" id="PF07742">
    <property type="entry name" value="BTG"/>
    <property type="match status" value="1"/>
</dbReference>
<reference evidence="5" key="1">
    <citation type="submission" date="2022-11" db="UniProtKB">
        <authorList>
            <consortium name="WormBaseParasite"/>
        </authorList>
    </citation>
    <scope>IDENTIFICATION</scope>
</reference>